<dbReference type="PROSITE" id="PS51257">
    <property type="entry name" value="PROKAR_LIPOPROTEIN"/>
    <property type="match status" value="1"/>
</dbReference>
<dbReference type="Proteomes" id="UP001185737">
    <property type="component" value="Unassembled WGS sequence"/>
</dbReference>
<dbReference type="PANTHER" id="PTHR34075">
    <property type="entry name" value="BLR3430 PROTEIN"/>
    <property type="match status" value="1"/>
</dbReference>
<dbReference type="EMBL" id="JAWLKA010000042">
    <property type="protein sequence ID" value="MDV6286612.1"/>
    <property type="molecule type" value="Genomic_DNA"/>
</dbReference>
<dbReference type="PANTHER" id="PTHR34075:SF5">
    <property type="entry name" value="BLR3430 PROTEIN"/>
    <property type="match status" value="1"/>
</dbReference>
<evidence type="ECO:0000259" key="1">
    <source>
        <dbReference type="Pfam" id="PF12172"/>
    </source>
</evidence>
<name>A0ABU4CU41_RHOJO</name>
<accession>A0ABU4CU41</accession>
<dbReference type="SUPFAM" id="SSF50249">
    <property type="entry name" value="Nucleic acid-binding proteins"/>
    <property type="match status" value="1"/>
</dbReference>
<keyword evidence="3" id="KW-1185">Reference proteome</keyword>
<organism evidence="2 3">
    <name type="scientific">Rhodococcus jostii</name>
    <dbReference type="NCBI Taxonomy" id="132919"/>
    <lineage>
        <taxon>Bacteria</taxon>
        <taxon>Bacillati</taxon>
        <taxon>Actinomycetota</taxon>
        <taxon>Actinomycetes</taxon>
        <taxon>Mycobacteriales</taxon>
        <taxon>Nocardiaceae</taxon>
        <taxon>Rhodococcus</taxon>
    </lineage>
</organism>
<gene>
    <name evidence="2" type="ORF">R3Q59_39730</name>
</gene>
<dbReference type="InterPro" id="IPR052513">
    <property type="entry name" value="Thioester_dehydratase-like"/>
</dbReference>
<dbReference type="RefSeq" id="WP_317571609.1">
    <property type="nucleotide sequence ID" value="NZ_JAWLKA010000042.1"/>
</dbReference>
<evidence type="ECO:0000313" key="2">
    <source>
        <dbReference type="EMBL" id="MDV6286612.1"/>
    </source>
</evidence>
<dbReference type="Pfam" id="PF12172">
    <property type="entry name" value="zf-ChsH2"/>
    <property type="match status" value="1"/>
</dbReference>
<dbReference type="InterPro" id="IPR022002">
    <property type="entry name" value="ChsH2_Znr"/>
</dbReference>
<evidence type="ECO:0000313" key="3">
    <source>
        <dbReference type="Proteomes" id="UP001185737"/>
    </source>
</evidence>
<reference evidence="2 3" key="1">
    <citation type="submission" date="2023-10" db="EMBL/GenBank/DDBJ databases">
        <title>Development of a sustainable strategy for remediation of hydrocarbon-contaminated territories based on the waste exchange concept.</title>
        <authorList>
            <person name="Krivoruchko A."/>
        </authorList>
    </citation>
    <scope>NUCLEOTIDE SEQUENCE [LARGE SCALE GENOMIC DNA]</scope>
    <source>
        <strain evidence="2 3">IEGM 60</strain>
    </source>
</reference>
<proteinExistence type="predicted"/>
<protein>
    <submittedName>
        <fullName evidence="2">Zinc ribbon domain-containing protein</fullName>
    </submittedName>
</protein>
<comment type="caution">
    <text evidence="2">The sequence shown here is derived from an EMBL/GenBank/DDBJ whole genome shotgun (WGS) entry which is preliminary data.</text>
</comment>
<dbReference type="InterPro" id="IPR012340">
    <property type="entry name" value="NA-bd_OB-fold"/>
</dbReference>
<feature type="domain" description="ChsH2 rubredoxin-like zinc ribbon" evidence="1">
    <location>
        <begin position="4"/>
        <end position="36"/>
    </location>
</feature>
<sequence>MNPRDGTLAIQRCRDCGTLLAPLIAACSGCHGGDLESVPSSGIGSIVSSKVMHRELDGPQDNPASRTIAIVALDDGPWVYSWIAGHIPTHSGQPARDEFQPSAMDERLPLFLVQSDQGP</sequence>